<dbReference type="AlphaFoldDB" id="A0A7H0GK75"/>
<sequence length="100" mass="10649">MYGLIGKMKVVPGKRDELISILIEGTGAMPGCLSYIVAHDAADADAIWVTEVWESQQSHQASLSLPSVQQAITRGKPLIAGFGERFETKPIGGQGLGTRP</sequence>
<evidence type="ECO:0000259" key="1">
    <source>
        <dbReference type="PROSITE" id="PS51725"/>
    </source>
</evidence>
<dbReference type="Pfam" id="PF03992">
    <property type="entry name" value="ABM"/>
    <property type="match status" value="1"/>
</dbReference>
<dbReference type="KEGG" id="daer:H9K75_23145"/>
<dbReference type="InterPro" id="IPR011008">
    <property type="entry name" value="Dimeric_a/b-barrel"/>
</dbReference>
<dbReference type="GO" id="GO:0004497">
    <property type="term" value="F:monooxygenase activity"/>
    <property type="evidence" value="ECO:0007669"/>
    <property type="project" value="UniProtKB-KW"/>
</dbReference>
<gene>
    <name evidence="2" type="ORF">H9K75_23145</name>
</gene>
<evidence type="ECO:0000313" key="3">
    <source>
        <dbReference type="Proteomes" id="UP000516028"/>
    </source>
</evidence>
<dbReference type="EMBL" id="CP060783">
    <property type="protein sequence ID" value="QNP48691.1"/>
    <property type="molecule type" value="Genomic_DNA"/>
</dbReference>
<dbReference type="RefSeq" id="WP_187724286.1">
    <property type="nucleotide sequence ID" value="NZ_CP060783.1"/>
</dbReference>
<feature type="domain" description="ABM" evidence="1">
    <location>
        <begin position="2"/>
        <end position="88"/>
    </location>
</feature>
<proteinExistence type="predicted"/>
<evidence type="ECO:0000313" key="2">
    <source>
        <dbReference type="EMBL" id="QNP48691.1"/>
    </source>
</evidence>
<reference evidence="2 3" key="1">
    <citation type="submission" date="2020-08" db="EMBL/GenBank/DDBJ databases">
        <title>Genome sequence of Diaphorobacter aerolatus KACC 16536T.</title>
        <authorList>
            <person name="Hyun D.-W."/>
            <person name="Bae J.-W."/>
        </authorList>
    </citation>
    <scope>NUCLEOTIDE SEQUENCE [LARGE SCALE GENOMIC DNA]</scope>
    <source>
        <strain evidence="2 3">KACC 16536</strain>
    </source>
</reference>
<keyword evidence="3" id="KW-1185">Reference proteome</keyword>
<dbReference type="InterPro" id="IPR007138">
    <property type="entry name" value="ABM_dom"/>
</dbReference>
<dbReference type="Gene3D" id="3.30.70.100">
    <property type="match status" value="1"/>
</dbReference>
<organism evidence="2 3">
    <name type="scientific">Diaphorobacter aerolatus</name>
    <dbReference type="NCBI Taxonomy" id="1288495"/>
    <lineage>
        <taxon>Bacteria</taxon>
        <taxon>Pseudomonadati</taxon>
        <taxon>Pseudomonadota</taxon>
        <taxon>Betaproteobacteria</taxon>
        <taxon>Burkholderiales</taxon>
        <taxon>Comamonadaceae</taxon>
        <taxon>Diaphorobacter</taxon>
    </lineage>
</organism>
<dbReference type="Proteomes" id="UP000516028">
    <property type="component" value="Chromosome"/>
</dbReference>
<keyword evidence="2" id="KW-0560">Oxidoreductase</keyword>
<dbReference type="PROSITE" id="PS51725">
    <property type="entry name" value="ABM"/>
    <property type="match status" value="1"/>
</dbReference>
<protein>
    <submittedName>
        <fullName evidence="2">Antibiotic biosynthesis monooxygenase</fullName>
    </submittedName>
</protein>
<keyword evidence="2" id="KW-0503">Monooxygenase</keyword>
<dbReference type="SUPFAM" id="SSF54909">
    <property type="entry name" value="Dimeric alpha+beta barrel"/>
    <property type="match status" value="1"/>
</dbReference>
<accession>A0A7H0GK75</accession>
<name>A0A7H0GK75_9BURK</name>